<evidence type="ECO:0000256" key="1">
    <source>
        <dbReference type="ARBA" id="ARBA00004117"/>
    </source>
</evidence>
<dbReference type="Proteomes" id="UP000503640">
    <property type="component" value="Unassembled WGS sequence"/>
</dbReference>
<dbReference type="PANTHER" id="PTHR30435">
    <property type="entry name" value="FLAGELLAR PROTEIN"/>
    <property type="match status" value="1"/>
</dbReference>
<evidence type="ECO:0000259" key="8">
    <source>
        <dbReference type="Pfam" id="PF06429"/>
    </source>
</evidence>
<protein>
    <recommendedName>
        <fullName evidence="3 6">Flagellar basal-body rod protein FlgC</fullName>
    </recommendedName>
</protein>
<proteinExistence type="inferred from homology"/>
<keyword evidence="10" id="KW-1185">Reference proteome</keyword>
<dbReference type="InterPro" id="IPR010930">
    <property type="entry name" value="Flg_bb/hook_C_dom"/>
</dbReference>
<dbReference type="InterPro" id="IPR006299">
    <property type="entry name" value="FlgC"/>
</dbReference>
<dbReference type="GO" id="GO:0071978">
    <property type="term" value="P:bacterial-type flagellum-dependent swarming motility"/>
    <property type="evidence" value="ECO:0007669"/>
    <property type="project" value="TreeGrafter"/>
</dbReference>
<evidence type="ECO:0000256" key="3">
    <source>
        <dbReference type="ARBA" id="ARBA00017941"/>
    </source>
</evidence>
<comment type="subunit">
    <text evidence="5 6">The basal body constitutes a major portion of the flagellar organelle and consists of four rings (L,P,S, and M) mounted on a central rod. The rod consists of about 26 subunits of FlgG in the distal portion, and FlgB, FlgC and FlgF are thought to build up the proximal portion of the rod with about 6 subunits each.</text>
</comment>
<dbReference type="NCBIfam" id="TIGR01395">
    <property type="entry name" value="FlgC"/>
    <property type="match status" value="1"/>
</dbReference>
<keyword evidence="9" id="KW-0966">Cell projection</keyword>
<evidence type="ECO:0000256" key="4">
    <source>
        <dbReference type="ARBA" id="ARBA00023143"/>
    </source>
</evidence>
<comment type="subcellular location">
    <subcellularLocation>
        <location evidence="1 6">Bacterial flagellum basal body</location>
    </subcellularLocation>
</comment>
<accession>A0A7I9VLD2</accession>
<comment type="caution">
    <text evidence="9">The sequence shown here is derived from an EMBL/GenBank/DDBJ whole genome shotgun (WGS) entry which is preliminary data.</text>
</comment>
<comment type="similarity">
    <text evidence="2">Belongs to the flagella basal body rod proteins family.</text>
</comment>
<dbReference type="Pfam" id="PF06429">
    <property type="entry name" value="Flg_bbr_C"/>
    <property type="match status" value="1"/>
</dbReference>
<evidence type="ECO:0000256" key="6">
    <source>
        <dbReference type="RuleBase" id="RU362062"/>
    </source>
</evidence>
<keyword evidence="9" id="KW-0969">Cilium</keyword>
<keyword evidence="4 6" id="KW-0975">Bacterial flagellum</keyword>
<evidence type="ECO:0000256" key="5">
    <source>
        <dbReference type="ARBA" id="ARBA00025933"/>
    </source>
</evidence>
<feature type="domain" description="Flagellar basal body rod protein N-terminal" evidence="7">
    <location>
        <begin position="7"/>
        <end position="36"/>
    </location>
</feature>
<gene>
    <name evidence="9" type="primary">flgC</name>
    <name evidence="9" type="ORF">AMYX_17390</name>
</gene>
<dbReference type="Pfam" id="PF00460">
    <property type="entry name" value="Flg_bb_rod"/>
    <property type="match status" value="1"/>
</dbReference>
<feature type="domain" description="Flagellar basal-body/hook protein C-terminal" evidence="8">
    <location>
        <begin position="95"/>
        <end position="139"/>
    </location>
</feature>
<keyword evidence="9" id="KW-0282">Flagellum</keyword>
<dbReference type="InterPro" id="IPR019776">
    <property type="entry name" value="Flagellar_basal_body_rod_CS"/>
</dbReference>
<dbReference type="PROSITE" id="PS00588">
    <property type="entry name" value="FLAGELLA_BB_ROD"/>
    <property type="match status" value="1"/>
</dbReference>
<reference evidence="10" key="1">
    <citation type="journal article" date="2020" name="Appl. Environ. Microbiol.">
        <title>Diazotrophic Anaeromyxobacter Isolates from Soils.</title>
        <authorList>
            <person name="Masuda Y."/>
            <person name="Yamanaka H."/>
            <person name="Xu Z.X."/>
            <person name="Shiratori Y."/>
            <person name="Aono T."/>
            <person name="Amachi S."/>
            <person name="Senoo K."/>
            <person name="Itoh H."/>
        </authorList>
    </citation>
    <scope>NUCLEOTIDE SEQUENCE [LARGE SCALE GENOMIC DNA]</scope>
    <source>
        <strain evidence="10">R267</strain>
    </source>
</reference>
<sequence>MDFLSALRISSSGLAAERVRVNLASSNLANAESTRGPDGKPYKRLDPVLQAVPFGDQLASAAGGGEAMGVQVAQVRQAETAGRRVYDPSHPDADAQGFVTLPDVNPIHEVVNLMSASRAYDANASAVETLKTMAQRALDIAR</sequence>
<dbReference type="RefSeq" id="WP_176064499.1">
    <property type="nucleotide sequence ID" value="NZ_BJTG01000004.1"/>
</dbReference>
<dbReference type="GO" id="GO:0030694">
    <property type="term" value="C:bacterial-type flagellum basal body, rod"/>
    <property type="evidence" value="ECO:0007669"/>
    <property type="project" value="UniProtKB-UniRule"/>
</dbReference>
<evidence type="ECO:0000256" key="2">
    <source>
        <dbReference type="ARBA" id="ARBA00009677"/>
    </source>
</evidence>
<evidence type="ECO:0000259" key="7">
    <source>
        <dbReference type="Pfam" id="PF00460"/>
    </source>
</evidence>
<name>A0A7I9VLD2_9BACT</name>
<dbReference type="PANTHER" id="PTHR30435:SF2">
    <property type="entry name" value="FLAGELLAR BASAL-BODY ROD PROTEIN FLGC"/>
    <property type="match status" value="1"/>
</dbReference>
<dbReference type="InterPro" id="IPR001444">
    <property type="entry name" value="Flag_bb_rod_N"/>
</dbReference>
<dbReference type="AlphaFoldDB" id="A0A7I9VLD2"/>
<evidence type="ECO:0000313" key="9">
    <source>
        <dbReference type="EMBL" id="GEJ56998.1"/>
    </source>
</evidence>
<organism evidence="9 10">
    <name type="scientific">Anaeromyxobacter diazotrophicus</name>
    <dbReference type="NCBI Taxonomy" id="2590199"/>
    <lineage>
        <taxon>Bacteria</taxon>
        <taxon>Pseudomonadati</taxon>
        <taxon>Myxococcota</taxon>
        <taxon>Myxococcia</taxon>
        <taxon>Myxococcales</taxon>
        <taxon>Cystobacterineae</taxon>
        <taxon>Anaeromyxobacteraceae</taxon>
        <taxon>Anaeromyxobacter</taxon>
    </lineage>
</organism>
<evidence type="ECO:0000313" key="10">
    <source>
        <dbReference type="Proteomes" id="UP000503640"/>
    </source>
</evidence>
<dbReference type="EMBL" id="BJTG01000004">
    <property type="protein sequence ID" value="GEJ56998.1"/>
    <property type="molecule type" value="Genomic_DNA"/>
</dbReference>